<dbReference type="AlphaFoldDB" id="A0A7J3YUA3"/>
<feature type="domain" description="Glycosyl transferase family 1" evidence="2">
    <location>
        <begin position="200"/>
        <end position="378"/>
    </location>
</feature>
<accession>A0A7J3YUA3</accession>
<name>A0A7J3YUA3_9CREN</name>
<proteinExistence type="predicted"/>
<dbReference type="SUPFAM" id="SSF53756">
    <property type="entry name" value="UDP-Glycosyltransferase/glycogen phosphorylase"/>
    <property type="match status" value="1"/>
</dbReference>
<dbReference type="EMBL" id="DRYU01000038">
    <property type="protein sequence ID" value="HHP92339.1"/>
    <property type="molecule type" value="Genomic_DNA"/>
</dbReference>
<dbReference type="InterPro" id="IPR028098">
    <property type="entry name" value="Glyco_trans_4-like_N"/>
</dbReference>
<dbReference type="PANTHER" id="PTHR46401">
    <property type="entry name" value="GLYCOSYLTRANSFERASE WBBK-RELATED"/>
    <property type="match status" value="1"/>
</dbReference>
<comment type="caution">
    <text evidence="4">The sequence shown here is derived from an EMBL/GenBank/DDBJ whole genome shotgun (WGS) entry which is preliminary data.</text>
</comment>
<evidence type="ECO:0000256" key="1">
    <source>
        <dbReference type="ARBA" id="ARBA00022679"/>
    </source>
</evidence>
<evidence type="ECO:0000259" key="3">
    <source>
        <dbReference type="Pfam" id="PF13439"/>
    </source>
</evidence>
<dbReference type="PANTHER" id="PTHR46401:SF2">
    <property type="entry name" value="GLYCOSYLTRANSFERASE WBBK-RELATED"/>
    <property type="match status" value="1"/>
</dbReference>
<dbReference type="CDD" id="cd03801">
    <property type="entry name" value="GT4_PimA-like"/>
    <property type="match status" value="1"/>
</dbReference>
<dbReference type="Pfam" id="PF13439">
    <property type="entry name" value="Glyco_transf_4"/>
    <property type="match status" value="1"/>
</dbReference>
<sequence length="406" mass="46193">MKMKLRIVELCTDKLPCPPERGGAIETYVYGISKAIVNSGAEVHLVTTRKREDVNYGDIHVHTLDLTHPLSIRFYKVFSRITREGGNIPYLTAKLVKIFKAIEDLYGEIHVIHSHFYTTSFAPLFFKYFMGKDTVIVMHLHNEPRHNIKVLLDRYDAVLAVSKYIKHYTKSRLNINEKKIAVIYNAVDTDFFKPCRPLEIEEKKKIFGVSEAPFIMTFIGRVVPEKGLHHLLLASKILAMKGYKFKLLIAGPLGRFDKESLEGYPRLCFELINSLGISEHVKYLGLLEEDLKRDLYCISDLVVVPSIWEEPCPTVILEAMAMGKPVVAYASGGIPELLPPFGGILISKKNRKHLVQAVENIMRGEVSIDRTALIEYVRRNFSYGVIARKLLRILHEIVNQGNIDSA</sequence>
<keyword evidence="1 4" id="KW-0808">Transferase</keyword>
<reference evidence="4" key="1">
    <citation type="journal article" date="2020" name="mSystems">
        <title>Genome- and Community-Level Interaction Insights into Carbon Utilization and Element Cycling Functions of Hydrothermarchaeota in Hydrothermal Sediment.</title>
        <authorList>
            <person name="Zhou Z."/>
            <person name="Liu Y."/>
            <person name="Xu W."/>
            <person name="Pan J."/>
            <person name="Luo Z.H."/>
            <person name="Li M."/>
        </authorList>
    </citation>
    <scope>NUCLEOTIDE SEQUENCE [LARGE SCALE GENOMIC DNA]</scope>
    <source>
        <strain evidence="4">SpSt-1109</strain>
    </source>
</reference>
<dbReference type="Pfam" id="PF00534">
    <property type="entry name" value="Glycos_transf_1"/>
    <property type="match status" value="1"/>
</dbReference>
<feature type="domain" description="Glycosyltransferase subfamily 4-like N-terminal" evidence="3">
    <location>
        <begin position="25"/>
        <end position="190"/>
    </location>
</feature>
<dbReference type="Gene3D" id="3.40.50.2000">
    <property type="entry name" value="Glycogen Phosphorylase B"/>
    <property type="match status" value="2"/>
</dbReference>
<gene>
    <name evidence="4" type="ORF">ENM70_01750</name>
</gene>
<organism evidence="4">
    <name type="scientific">Ignisphaera aggregans</name>
    <dbReference type="NCBI Taxonomy" id="334771"/>
    <lineage>
        <taxon>Archaea</taxon>
        <taxon>Thermoproteota</taxon>
        <taxon>Thermoprotei</taxon>
        <taxon>Desulfurococcales</taxon>
        <taxon>Desulfurococcaceae</taxon>
        <taxon>Ignisphaera</taxon>
    </lineage>
</organism>
<evidence type="ECO:0000259" key="2">
    <source>
        <dbReference type="Pfam" id="PF00534"/>
    </source>
</evidence>
<protein>
    <submittedName>
        <fullName evidence="4">Glycosyltransferase family 1 protein</fullName>
    </submittedName>
</protein>
<evidence type="ECO:0000313" key="4">
    <source>
        <dbReference type="EMBL" id="HHP92339.1"/>
    </source>
</evidence>
<dbReference type="InterPro" id="IPR001296">
    <property type="entry name" value="Glyco_trans_1"/>
</dbReference>
<dbReference type="GO" id="GO:0016757">
    <property type="term" value="F:glycosyltransferase activity"/>
    <property type="evidence" value="ECO:0007669"/>
    <property type="project" value="InterPro"/>
</dbReference>